<dbReference type="Pfam" id="PF00069">
    <property type="entry name" value="Pkinase"/>
    <property type="match status" value="1"/>
</dbReference>
<evidence type="ECO:0000259" key="8">
    <source>
        <dbReference type="PROSITE" id="PS50011"/>
    </source>
</evidence>
<feature type="region of interest" description="Disordered" evidence="6">
    <location>
        <begin position="385"/>
        <end position="423"/>
    </location>
</feature>
<dbReference type="Gene3D" id="1.10.510.10">
    <property type="entry name" value="Transferase(Phosphotransferase) domain 1"/>
    <property type="match status" value="1"/>
</dbReference>
<dbReference type="SMART" id="SM00220">
    <property type="entry name" value="S_TKc"/>
    <property type="match status" value="1"/>
</dbReference>
<keyword evidence="10" id="KW-1185">Reference proteome</keyword>
<evidence type="ECO:0000256" key="4">
    <source>
        <dbReference type="ARBA" id="ARBA00022840"/>
    </source>
</evidence>
<name>A0ABV3DSJ3_9ACTN</name>
<sequence length="542" mass="55617">MRALGPDDPRSLGTYRVLRVLGAGGMGRVYVGRSRTGRIVAIKVILPGLADDPGFRGRFRREVDAARRVGGAWTAPVLDADTEAERPWLVTGYVPGLSLGEAVAERGPLPEQSLHVLAAGLAEALTAVHQAGVVHRDLKPTNVMLSPDGPRVIDFGISRAVDASVLTSTGMTVGSPGFMAPEQIEGGDIGPATDVFALGAVLAYAATGEGPFGDGNSQALIFRVLTQEPRLDTVPESLRPVTAACLAKAPGDRPTPHDVLRAVLPGGDAAALVAAGWLPPDLANTVSRRAVALLELEDEAPAAGPPLGPYPPPPSSAGYDYREPSPGPPRAETTFVGREPAYGPFDAPTAGGVQTAARRPPWLYVVAAVIAVTAVITAVVLLRGDGDKGKGDSGSQSQSSTPGGAQADQVKPSPPPTASFKPGSLPEAYVGTWKGGIAIPGLEVSLVEQHVTIVLKQGASGTVVGTMLSTVAGIECRGETRLVGVEPTAILVEDVPGSGGRQNDACTDGGQSTLQLRSDGTLFFTALDDATGHPTGTLTKST</sequence>
<dbReference type="PANTHER" id="PTHR43289">
    <property type="entry name" value="MITOGEN-ACTIVATED PROTEIN KINASE KINASE KINASE 20-RELATED"/>
    <property type="match status" value="1"/>
</dbReference>
<feature type="transmembrane region" description="Helical" evidence="7">
    <location>
        <begin position="362"/>
        <end position="382"/>
    </location>
</feature>
<dbReference type="EMBL" id="JBEZFP010000112">
    <property type="protein sequence ID" value="MEU8138144.1"/>
    <property type="molecule type" value="Genomic_DNA"/>
</dbReference>
<dbReference type="GO" id="GO:0004674">
    <property type="term" value="F:protein serine/threonine kinase activity"/>
    <property type="evidence" value="ECO:0007669"/>
    <property type="project" value="UniProtKB-EC"/>
</dbReference>
<dbReference type="CDD" id="cd14014">
    <property type="entry name" value="STKc_PknB_like"/>
    <property type="match status" value="1"/>
</dbReference>
<keyword evidence="2 5" id="KW-0547">Nucleotide-binding</keyword>
<keyword evidence="7" id="KW-1133">Transmembrane helix</keyword>
<evidence type="ECO:0000313" key="10">
    <source>
        <dbReference type="Proteomes" id="UP001551482"/>
    </source>
</evidence>
<dbReference type="PANTHER" id="PTHR43289:SF34">
    <property type="entry name" value="SERINE_THREONINE-PROTEIN KINASE YBDM-RELATED"/>
    <property type="match status" value="1"/>
</dbReference>
<keyword evidence="7" id="KW-0472">Membrane</keyword>
<evidence type="ECO:0000256" key="5">
    <source>
        <dbReference type="PROSITE-ProRule" id="PRU10141"/>
    </source>
</evidence>
<dbReference type="SUPFAM" id="SSF56112">
    <property type="entry name" value="Protein kinase-like (PK-like)"/>
    <property type="match status" value="1"/>
</dbReference>
<dbReference type="Proteomes" id="UP001551482">
    <property type="component" value="Unassembled WGS sequence"/>
</dbReference>
<comment type="caution">
    <text evidence="9">The sequence shown here is derived from an EMBL/GenBank/DDBJ whole genome shotgun (WGS) entry which is preliminary data.</text>
</comment>
<evidence type="ECO:0000256" key="6">
    <source>
        <dbReference type="SAM" id="MobiDB-lite"/>
    </source>
</evidence>
<reference evidence="9 10" key="1">
    <citation type="submission" date="2024-06" db="EMBL/GenBank/DDBJ databases">
        <title>The Natural Products Discovery Center: Release of the First 8490 Sequenced Strains for Exploring Actinobacteria Biosynthetic Diversity.</title>
        <authorList>
            <person name="Kalkreuter E."/>
            <person name="Kautsar S.A."/>
            <person name="Yang D."/>
            <person name="Bader C.D."/>
            <person name="Teijaro C.N."/>
            <person name="Fluegel L."/>
            <person name="Davis C.M."/>
            <person name="Simpson J.R."/>
            <person name="Lauterbach L."/>
            <person name="Steele A.D."/>
            <person name="Gui C."/>
            <person name="Meng S."/>
            <person name="Li G."/>
            <person name="Viehrig K."/>
            <person name="Ye F."/>
            <person name="Su P."/>
            <person name="Kiefer A.F."/>
            <person name="Nichols A."/>
            <person name="Cepeda A.J."/>
            <person name="Yan W."/>
            <person name="Fan B."/>
            <person name="Jiang Y."/>
            <person name="Adhikari A."/>
            <person name="Zheng C.-J."/>
            <person name="Schuster L."/>
            <person name="Cowan T.M."/>
            <person name="Smanski M.J."/>
            <person name="Chevrette M.G."/>
            <person name="De Carvalho L.P.S."/>
            <person name="Shen B."/>
        </authorList>
    </citation>
    <scope>NUCLEOTIDE SEQUENCE [LARGE SCALE GENOMIC DNA]</scope>
    <source>
        <strain evidence="9 10">NPDC048946</strain>
    </source>
</reference>
<keyword evidence="1 9" id="KW-0808">Transferase</keyword>
<gene>
    <name evidence="9" type="ORF">AB0C36_32130</name>
</gene>
<dbReference type="InterPro" id="IPR011009">
    <property type="entry name" value="Kinase-like_dom_sf"/>
</dbReference>
<feature type="domain" description="Protein kinase" evidence="8">
    <location>
        <begin position="15"/>
        <end position="278"/>
    </location>
</feature>
<dbReference type="PROSITE" id="PS00107">
    <property type="entry name" value="PROTEIN_KINASE_ATP"/>
    <property type="match status" value="1"/>
</dbReference>
<organism evidence="9 10">
    <name type="scientific">Streptodolium elevatio</name>
    <dbReference type="NCBI Taxonomy" id="3157996"/>
    <lineage>
        <taxon>Bacteria</taxon>
        <taxon>Bacillati</taxon>
        <taxon>Actinomycetota</taxon>
        <taxon>Actinomycetes</taxon>
        <taxon>Kitasatosporales</taxon>
        <taxon>Streptomycetaceae</taxon>
        <taxon>Streptodolium</taxon>
    </lineage>
</organism>
<evidence type="ECO:0000256" key="7">
    <source>
        <dbReference type="SAM" id="Phobius"/>
    </source>
</evidence>
<keyword evidence="4 5" id="KW-0067">ATP-binding</keyword>
<dbReference type="InterPro" id="IPR000719">
    <property type="entry name" value="Prot_kinase_dom"/>
</dbReference>
<keyword evidence="3 9" id="KW-0418">Kinase</keyword>
<evidence type="ECO:0000256" key="2">
    <source>
        <dbReference type="ARBA" id="ARBA00022741"/>
    </source>
</evidence>
<evidence type="ECO:0000256" key="1">
    <source>
        <dbReference type="ARBA" id="ARBA00022679"/>
    </source>
</evidence>
<feature type="region of interest" description="Disordered" evidence="6">
    <location>
        <begin position="300"/>
        <end position="343"/>
    </location>
</feature>
<evidence type="ECO:0000256" key="3">
    <source>
        <dbReference type="ARBA" id="ARBA00022777"/>
    </source>
</evidence>
<dbReference type="PROSITE" id="PS50011">
    <property type="entry name" value="PROTEIN_KINASE_DOM"/>
    <property type="match status" value="1"/>
</dbReference>
<feature type="compositionally biased region" description="Pro residues" evidence="6">
    <location>
        <begin position="303"/>
        <end position="315"/>
    </location>
</feature>
<keyword evidence="7" id="KW-0812">Transmembrane</keyword>
<accession>A0ABV3DSJ3</accession>
<dbReference type="RefSeq" id="WP_358361049.1">
    <property type="nucleotide sequence ID" value="NZ_JBEZFP010000112.1"/>
</dbReference>
<dbReference type="PROSITE" id="PS00108">
    <property type="entry name" value="PROTEIN_KINASE_ST"/>
    <property type="match status" value="1"/>
</dbReference>
<dbReference type="InterPro" id="IPR008271">
    <property type="entry name" value="Ser/Thr_kinase_AS"/>
</dbReference>
<feature type="binding site" evidence="5">
    <location>
        <position position="43"/>
    </location>
    <ligand>
        <name>ATP</name>
        <dbReference type="ChEBI" id="CHEBI:30616"/>
    </ligand>
</feature>
<dbReference type="EC" id="2.7.11.1" evidence="9"/>
<dbReference type="Gene3D" id="3.30.200.20">
    <property type="entry name" value="Phosphorylase Kinase, domain 1"/>
    <property type="match status" value="1"/>
</dbReference>
<evidence type="ECO:0000313" key="9">
    <source>
        <dbReference type="EMBL" id="MEU8138144.1"/>
    </source>
</evidence>
<proteinExistence type="predicted"/>
<dbReference type="InterPro" id="IPR017441">
    <property type="entry name" value="Protein_kinase_ATP_BS"/>
</dbReference>
<protein>
    <submittedName>
        <fullName evidence="9">Serine/threonine-protein kinase</fullName>
        <ecNumber evidence="9">2.7.11.1</ecNumber>
    </submittedName>
</protein>